<keyword evidence="8 13" id="KW-0472">Membrane</keyword>
<comment type="subcellular location">
    <subcellularLocation>
        <location evidence="1">Cell membrane</location>
        <topology evidence="1">Multi-pass membrane protein</topology>
    </subcellularLocation>
</comment>
<dbReference type="SUPFAM" id="SSF81321">
    <property type="entry name" value="Family A G protein-coupled receptor-like"/>
    <property type="match status" value="1"/>
</dbReference>
<feature type="transmembrane region" description="Helical" evidence="13">
    <location>
        <begin position="52"/>
        <end position="70"/>
    </location>
</feature>
<evidence type="ECO:0000256" key="6">
    <source>
        <dbReference type="ARBA" id="ARBA00022989"/>
    </source>
</evidence>
<evidence type="ECO:0000256" key="11">
    <source>
        <dbReference type="ARBA" id="ARBA00023180"/>
    </source>
</evidence>
<keyword evidence="16" id="KW-1185">Reference proteome</keyword>
<evidence type="ECO:0000256" key="3">
    <source>
        <dbReference type="ARBA" id="ARBA00022606"/>
    </source>
</evidence>
<dbReference type="PANTHER" id="PTHR26451:SF885">
    <property type="entry name" value="OLFACTORY RECEPTOR"/>
    <property type="match status" value="1"/>
</dbReference>
<reference evidence="15" key="2">
    <citation type="submission" date="2025-08" db="UniProtKB">
        <authorList>
            <consortium name="Ensembl"/>
        </authorList>
    </citation>
    <scope>IDENTIFICATION</scope>
</reference>
<evidence type="ECO:0000259" key="14">
    <source>
        <dbReference type="PROSITE" id="PS50262"/>
    </source>
</evidence>
<dbReference type="GO" id="GO:0005886">
    <property type="term" value="C:plasma membrane"/>
    <property type="evidence" value="ECO:0007669"/>
    <property type="project" value="UniProtKB-SubCell"/>
</dbReference>
<dbReference type="GO" id="GO:0005549">
    <property type="term" value="F:odorant binding"/>
    <property type="evidence" value="ECO:0007669"/>
    <property type="project" value="TreeGrafter"/>
</dbReference>
<dbReference type="GeneTree" id="ENSGT01030000234640"/>
<evidence type="ECO:0000256" key="5">
    <source>
        <dbReference type="ARBA" id="ARBA00022725"/>
    </source>
</evidence>
<proteinExistence type="predicted"/>
<dbReference type="GO" id="GO:0004930">
    <property type="term" value="F:G protein-coupled receptor activity"/>
    <property type="evidence" value="ECO:0007669"/>
    <property type="project" value="UniProtKB-KW"/>
</dbReference>
<dbReference type="InParanoid" id="A0A4W6DTK4"/>
<dbReference type="FunFam" id="1.20.1070.10:FF:000024">
    <property type="entry name" value="Olfactory receptor"/>
    <property type="match status" value="1"/>
</dbReference>
<dbReference type="InterPro" id="IPR017452">
    <property type="entry name" value="GPCR_Rhodpsn_7TM"/>
</dbReference>
<dbReference type="InterPro" id="IPR000725">
    <property type="entry name" value="Olfact_rcpt"/>
</dbReference>
<dbReference type="AlphaFoldDB" id="A0A4W6DTK4"/>
<evidence type="ECO:0000256" key="12">
    <source>
        <dbReference type="ARBA" id="ARBA00023224"/>
    </source>
</evidence>
<keyword evidence="5" id="KW-0552">Olfaction</keyword>
<evidence type="ECO:0000256" key="10">
    <source>
        <dbReference type="ARBA" id="ARBA00023170"/>
    </source>
</evidence>
<keyword evidence="10" id="KW-0675">Receptor</keyword>
<evidence type="ECO:0000256" key="2">
    <source>
        <dbReference type="ARBA" id="ARBA00022475"/>
    </source>
</evidence>
<dbReference type="InterPro" id="IPR000276">
    <property type="entry name" value="GPCR_Rhodpsn"/>
</dbReference>
<dbReference type="Pfam" id="PF13853">
    <property type="entry name" value="7tm_4"/>
    <property type="match status" value="2"/>
</dbReference>
<evidence type="ECO:0000256" key="4">
    <source>
        <dbReference type="ARBA" id="ARBA00022692"/>
    </source>
</evidence>
<dbReference type="Proteomes" id="UP000314980">
    <property type="component" value="Unassembled WGS sequence"/>
</dbReference>
<name>A0A4W6DTK4_LATCA</name>
<reference evidence="16" key="1">
    <citation type="submission" date="2015-09" db="EMBL/GenBank/DDBJ databases">
        <authorList>
            <person name="Sai Rama Sridatta P."/>
        </authorList>
    </citation>
    <scope>NUCLEOTIDE SEQUENCE [LARGE SCALE GENOMIC DNA]</scope>
</reference>
<keyword evidence="2" id="KW-1003">Cell membrane</keyword>
<keyword evidence="6 13" id="KW-1133">Transmembrane helix</keyword>
<dbReference type="InterPro" id="IPR052921">
    <property type="entry name" value="GPCR1_Superfamily_Member"/>
</dbReference>
<accession>A0A4W6DTK4</accession>
<feature type="transmembrane region" description="Helical" evidence="13">
    <location>
        <begin position="133"/>
        <end position="155"/>
    </location>
</feature>
<keyword evidence="3" id="KW-0716">Sensory transduction</keyword>
<keyword evidence="12" id="KW-0807">Transducer</keyword>
<dbReference type="PANTHER" id="PTHR26451">
    <property type="entry name" value="G_PROTEIN_RECEP_F1_2 DOMAIN-CONTAINING PROTEIN"/>
    <property type="match status" value="1"/>
</dbReference>
<keyword evidence="9" id="KW-1015">Disulfide bond</keyword>
<evidence type="ECO:0000256" key="9">
    <source>
        <dbReference type="ARBA" id="ARBA00023157"/>
    </source>
</evidence>
<dbReference type="PROSITE" id="PS50262">
    <property type="entry name" value="G_PROTEIN_RECEP_F1_2"/>
    <property type="match status" value="1"/>
</dbReference>
<feature type="transmembrane region" description="Helical" evidence="13">
    <location>
        <begin position="90"/>
        <end position="112"/>
    </location>
</feature>
<evidence type="ECO:0000256" key="7">
    <source>
        <dbReference type="ARBA" id="ARBA00023040"/>
    </source>
</evidence>
<keyword evidence="4 13" id="KW-0812">Transmembrane</keyword>
<dbReference type="PROSITE" id="PS00237">
    <property type="entry name" value="G_PROTEIN_RECEP_F1_1"/>
    <property type="match status" value="1"/>
</dbReference>
<dbReference type="Ensembl" id="ENSLCAT00010029816.1">
    <property type="protein sequence ID" value="ENSLCAP00010029174.1"/>
    <property type="gene ID" value="ENSLCAG00010013700.1"/>
</dbReference>
<organism evidence="15 16">
    <name type="scientific">Lates calcarifer</name>
    <name type="common">Barramundi</name>
    <name type="synonym">Holocentrus calcarifer</name>
    <dbReference type="NCBI Taxonomy" id="8187"/>
    <lineage>
        <taxon>Eukaryota</taxon>
        <taxon>Metazoa</taxon>
        <taxon>Chordata</taxon>
        <taxon>Craniata</taxon>
        <taxon>Vertebrata</taxon>
        <taxon>Euteleostomi</taxon>
        <taxon>Actinopterygii</taxon>
        <taxon>Neopterygii</taxon>
        <taxon>Teleostei</taxon>
        <taxon>Neoteleostei</taxon>
        <taxon>Acanthomorphata</taxon>
        <taxon>Carangaria</taxon>
        <taxon>Carangaria incertae sedis</taxon>
        <taxon>Centropomidae</taxon>
        <taxon>Lates</taxon>
    </lineage>
</organism>
<reference evidence="15" key="3">
    <citation type="submission" date="2025-09" db="UniProtKB">
        <authorList>
            <consortium name="Ensembl"/>
        </authorList>
    </citation>
    <scope>IDENTIFICATION</scope>
</reference>
<evidence type="ECO:0000313" key="16">
    <source>
        <dbReference type="Proteomes" id="UP000314980"/>
    </source>
</evidence>
<evidence type="ECO:0000256" key="1">
    <source>
        <dbReference type="ARBA" id="ARBA00004651"/>
    </source>
</evidence>
<evidence type="ECO:0000256" key="8">
    <source>
        <dbReference type="ARBA" id="ARBA00023136"/>
    </source>
</evidence>
<sequence>SDAEGGHSFNGLNQLRYLYFCITCASYLLILLLNVSILALICVKQSLHQPMYIFLANLLLNTVTGCAAFYPKLLHDLLRDVQVISRTGCLLQAFCIHIYVSVECNILTAMAFDRYAAIAHPLTYHSLFSSSTVHGLLAAAWVLPVAGYTCLLSLSGRLPLCASSVSRTFCDNRSITYQSFPLLPILFSYTKILKVCFSGSKQTRQKAVSTCTPHLLSLLNYSFGAFFEILQTRLDLTNISKVQKNVLSLYFSVLQPLLNPIMFGMQMSKIRNTCKHLLCCKLFPGHRDSV</sequence>
<dbReference type="Gene3D" id="1.20.1070.10">
    <property type="entry name" value="Rhodopsin 7-helix transmembrane proteins"/>
    <property type="match status" value="1"/>
</dbReference>
<protein>
    <recommendedName>
        <fullName evidence="14">G-protein coupled receptors family 1 profile domain-containing protein</fullName>
    </recommendedName>
</protein>
<feature type="transmembrane region" description="Helical" evidence="13">
    <location>
        <begin position="17"/>
        <end position="40"/>
    </location>
</feature>
<feature type="domain" description="G-protein coupled receptors family 1 profile" evidence="14">
    <location>
        <begin position="33"/>
        <end position="263"/>
    </location>
</feature>
<evidence type="ECO:0000313" key="15">
    <source>
        <dbReference type="Ensembl" id="ENSLCAP00010029174.1"/>
    </source>
</evidence>
<dbReference type="GO" id="GO:0004984">
    <property type="term" value="F:olfactory receptor activity"/>
    <property type="evidence" value="ECO:0007669"/>
    <property type="project" value="InterPro"/>
</dbReference>
<evidence type="ECO:0000256" key="13">
    <source>
        <dbReference type="SAM" id="Phobius"/>
    </source>
</evidence>
<keyword evidence="11" id="KW-0325">Glycoprotein</keyword>
<keyword evidence="7" id="KW-0297">G-protein coupled receptor</keyword>